<sequence length="306" mass="33887">MATLDFLKLALRQRAPASSPKRDLSDTEYSAGFPLLVQGPASLNYHDFIIPKLAQLLASLANSHGSISILEIGPGAKSILRFLPSHLRQKIKKYTAFEPNDGYVKSLEEWVCSTSEGSPPMPCLESPPQIHHTPFSTDIGTGTGIVISNSDSEHKYDVILFCHSMYGMHPKRRFIETALELLVEQPQAGLVIVFHREGNIQLDGLVCHQTASFPAGVVHIKDDDAALDHFARIMAGFVMQSVDEEHTIRAEWREVCRDLGSRAEDHPGYLLFSNPDLMMVFTRHATALAELTEQVPLAQGNFNGQE</sequence>
<comment type="caution">
    <text evidence="1">The sequence shown here is derived from an EMBL/GenBank/DDBJ whole genome shotgun (WGS) entry which is preliminary data.</text>
</comment>
<protein>
    <submittedName>
        <fullName evidence="1">Uncharacterized protein</fullName>
    </submittedName>
</protein>
<evidence type="ECO:0000313" key="2">
    <source>
        <dbReference type="Proteomes" id="UP001172673"/>
    </source>
</evidence>
<name>A0AA38X220_9EURO</name>
<gene>
    <name evidence="1" type="ORF">H2200_009950</name>
</gene>
<reference evidence="1" key="1">
    <citation type="submission" date="2022-10" db="EMBL/GenBank/DDBJ databases">
        <title>Culturing micro-colonial fungi from biological soil crusts in the Mojave desert and describing Neophaeococcomyces mojavensis, and introducing the new genera and species Taxawa tesnikishii.</title>
        <authorList>
            <person name="Kurbessoian T."/>
            <person name="Stajich J.E."/>
        </authorList>
    </citation>
    <scope>NUCLEOTIDE SEQUENCE</scope>
    <source>
        <strain evidence="1">TK_41</strain>
    </source>
</reference>
<accession>A0AA38X220</accession>
<dbReference type="InterPro" id="IPR029063">
    <property type="entry name" value="SAM-dependent_MTases_sf"/>
</dbReference>
<dbReference type="Gene3D" id="3.40.50.150">
    <property type="entry name" value="Vaccinia Virus protein VP39"/>
    <property type="match status" value="1"/>
</dbReference>
<dbReference type="SUPFAM" id="SSF53335">
    <property type="entry name" value="S-adenosyl-L-methionine-dependent methyltransferases"/>
    <property type="match status" value="1"/>
</dbReference>
<proteinExistence type="predicted"/>
<dbReference type="EMBL" id="JAPDRK010000016">
    <property type="protein sequence ID" value="KAJ9605293.1"/>
    <property type="molecule type" value="Genomic_DNA"/>
</dbReference>
<evidence type="ECO:0000313" key="1">
    <source>
        <dbReference type="EMBL" id="KAJ9605293.1"/>
    </source>
</evidence>
<dbReference type="Proteomes" id="UP001172673">
    <property type="component" value="Unassembled WGS sequence"/>
</dbReference>
<organism evidence="1 2">
    <name type="scientific">Cladophialophora chaetospira</name>
    <dbReference type="NCBI Taxonomy" id="386627"/>
    <lineage>
        <taxon>Eukaryota</taxon>
        <taxon>Fungi</taxon>
        <taxon>Dikarya</taxon>
        <taxon>Ascomycota</taxon>
        <taxon>Pezizomycotina</taxon>
        <taxon>Eurotiomycetes</taxon>
        <taxon>Chaetothyriomycetidae</taxon>
        <taxon>Chaetothyriales</taxon>
        <taxon>Herpotrichiellaceae</taxon>
        <taxon>Cladophialophora</taxon>
    </lineage>
</organism>
<keyword evidence="2" id="KW-1185">Reference proteome</keyword>
<dbReference type="AlphaFoldDB" id="A0AA38X220"/>